<sequence>MQSIFFVARPLSSAVPPVRLRALFTDPCTATDGHNSMATSSGPKCAQKSIILPPQRRGCHLVTSKVPWHPDNPWSKIMKEIGPELSEFKCGLAHLFRTQLIF</sequence>
<gene>
    <name evidence="1" type="ORF">SAY86_006358</name>
</gene>
<evidence type="ECO:0000313" key="1">
    <source>
        <dbReference type="EMBL" id="KAK4778830.1"/>
    </source>
</evidence>
<dbReference type="EMBL" id="JAXQNO010000017">
    <property type="protein sequence ID" value="KAK4778830.1"/>
    <property type="molecule type" value="Genomic_DNA"/>
</dbReference>
<dbReference type="PANTHER" id="PTHR30615:SF16">
    <property type="entry name" value="SECONDARY THIAMINE-PHOSPHATE SYNTHASE ENZYME"/>
    <property type="match status" value="1"/>
</dbReference>
<dbReference type="PANTHER" id="PTHR30615">
    <property type="entry name" value="UNCHARACTERIZED PROTEIN YJBQ-RELATED"/>
    <property type="match status" value="1"/>
</dbReference>
<evidence type="ECO:0000313" key="2">
    <source>
        <dbReference type="Proteomes" id="UP001346149"/>
    </source>
</evidence>
<keyword evidence="2" id="KW-1185">Reference proteome</keyword>
<organism evidence="1 2">
    <name type="scientific">Trapa natans</name>
    <name type="common">Water chestnut</name>
    <dbReference type="NCBI Taxonomy" id="22666"/>
    <lineage>
        <taxon>Eukaryota</taxon>
        <taxon>Viridiplantae</taxon>
        <taxon>Streptophyta</taxon>
        <taxon>Embryophyta</taxon>
        <taxon>Tracheophyta</taxon>
        <taxon>Spermatophyta</taxon>
        <taxon>Magnoliopsida</taxon>
        <taxon>eudicotyledons</taxon>
        <taxon>Gunneridae</taxon>
        <taxon>Pentapetalae</taxon>
        <taxon>rosids</taxon>
        <taxon>malvids</taxon>
        <taxon>Myrtales</taxon>
        <taxon>Lythraceae</taxon>
        <taxon>Trapa</taxon>
    </lineage>
</organism>
<dbReference type="AlphaFoldDB" id="A0AAN7L5C4"/>
<comment type="caution">
    <text evidence="1">The sequence shown here is derived from an EMBL/GenBank/DDBJ whole genome shotgun (WGS) entry which is preliminary data.</text>
</comment>
<reference evidence="1 2" key="1">
    <citation type="journal article" date="2023" name="Hortic Res">
        <title>Pangenome of water caltrop reveals structural variations and asymmetric subgenome divergence after allopolyploidization.</title>
        <authorList>
            <person name="Zhang X."/>
            <person name="Chen Y."/>
            <person name="Wang L."/>
            <person name="Yuan Y."/>
            <person name="Fang M."/>
            <person name="Shi L."/>
            <person name="Lu R."/>
            <person name="Comes H.P."/>
            <person name="Ma Y."/>
            <person name="Chen Y."/>
            <person name="Huang G."/>
            <person name="Zhou Y."/>
            <person name="Zheng Z."/>
            <person name="Qiu Y."/>
        </authorList>
    </citation>
    <scope>NUCLEOTIDE SEQUENCE [LARGE SCALE GENOMIC DNA]</scope>
    <source>
        <strain evidence="1">F231</strain>
    </source>
</reference>
<dbReference type="InterPro" id="IPR001602">
    <property type="entry name" value="UPF0047_YjbQ-like"/>
</dbReference>
<protein>
    <submittedName>
        <fullName evidence="1">Uncharacterized protein</fullName>
    </submittedName>
</protein>
<proteinExistence type="predicted"/>
<name>A0AAN7L5C4_TRANT</name>
<dbReference type="Proteomes" id="UP001346149">
    <property type="component" value="Unassembled WGS sequence"/>
</dbReference>
<accession>A0AAN7L5C4</accession>